<accession>A0A075LU96</accession>
<dbReference type="Pfam" id="PF00501">
    <property type="entry name" value="AMP-binding"/>
    <property type="match status" value="1"/>
</dbReference>
<dbReference type="KEGG" id="ppac:PAP_07775"/>
<dbReference type="AlphaFoldDB" id="A0A075LU96"/>
<feature type="domain" description="AMP-dependent synthetase/ligase" evidence="1">
    <location>
        <begin position="81"/>
        <end position="239"/>
    </location>
</feature>
<dbReference type="InterPro" id="IPR020845">
    <property type="entry name" value="AMP-binding_CS"/>
</dbReference>
<dbReference type="OrthoDB" id="37928at2157"/>
<dbReference type="Gene3D" id="3.40.50.12780">
    <property type="entry name" value="N-terminal domain of ligase-like"/>
    <property type="match status" value="1"/>
</dbReference>
<dbReference type="EMBL" id="CP006019">
    <property type="protein sequence ID" value="AIF69944.1"/>
    <property type="molecule type" value="Genomic_DNA"/>
</dbReference>
<dbReference type="RefSeq" id="WP_048165442.1">
    <property type="nucleotide sequence ID" value="NZ_CP006019.1"/>
</dbReference>
<proteinExistence type="predicted"/>
<evidence type="ECO:0000313" key="2">
    <source>
        <dbReference type="EMBL" id="AIF69944.1"/>
    </source>
</evidence>
<dbReference type="PROSITE" id="PS00455">
    <property type="entry name" value="AMP_BINDING"/>
    <property type="match status" value="1"/>
</dbReference>
<reference evidence="3" key="1">
    <citation type="submission" date="2013-06" db="EMBL/GenBank/DDBJ databases">
        <title>Complete Genome Sequence of Hyperthermophilic Palaeococcus pacificus DY20341T, Isolated from a Deep-Sea Hydrothermal Sediments.</title>
        <authorList>
            <person name="Zeng X."/>
            <person name="Shao Z."/>
        </authorList>
    </citation>
    <scope>NUCLEOTIDE SEQUENCE [LARGE SCALE GENOMIC DNA]</scope>
    <source>
        <strain evidence="3">DY20341</strain>
    </source>
</reference>
<dbReference type="eggNOG" id="arCOG02620">
    <property type="taxonomic scope" value="Archaea"/>
</dbReference>
<keyword evidence="3" id="KW-1185">Reference proteome</keyword>
<gene>
    <name evidence="2" type="ORF">PAP_07775</name>
</gene>
<dbReference type="InterPro" id="IPR000873">
    <property type="entry name" value="AMP-dep_synth/lig_dom"/>
</dbReference>
<dbReference type="Proteomes" id="UP000027981">
    <property type="component" value="Chromosome"/>
</dbReference>
<dbReference type="SUPFAM" id="SSF56801">
    <property type="entry name" value="Acetyl-CoA synthetase-like"/>
    <property type="match status" value="1"/>
</dbReference>
<evidence type="ECO:0000259" key="1">
    <source>
        <dbReference type="Pfam" id="PF00501"/>
    </source>
</evidence>
<reference evidence="2 3" key="2">
    <citation type="journal article" date="2015" name="Genome Announc.">
        <title>Complete Genome Sequence of Hyperthermophilic Piezophilic Archaeon Palaeococcus pacificus DY20341T, Isolated from Deep-Sea Hydrothermal Sediments.</title>
        <authorList>
            <person name="Zeng X."/>
            <person name="Jebbar M."/>
            <person name="Shao Z."/>
        </authorList>
    </citation>
    <scope>NUCLEOTIDE SEQUENCE [LARGE SCALE GENOMIC DNA]</scope>
    <source>
        <strain evidence="2 3">DY20341</strain>
    </source>
</reference>
<name>A0A075LU96_9EURY</name>
<evidence type="ECO:0000313" key="3">
    <source>
        <dbReference type="Proteomes" id="UP000027981"/>
    </source>
</evidence>
<dbReference type="InterPro" id="IPR042099">
    <property type="entry name" value="ANL_N_sf"/>
</dbReference>
<sequence>MSGLVIGRVSQNDFEDLRYTAKKAIETTKFWKEKFSEIDLEDLTAETLLSKTDSLYITPKDLYNVESIWPSYILNREVFHAMMRTSGTTGEPKRIPFTKDDKRRVSRQIAPWVTKYMDKGDKIASFFPLLPSSSGVFAYGGFEELGMRVGYYQIPIQYLMKPDLLLKELKSIKPTALFCLTTTAYLLGLKLPEEIRNDISVIVLGGETLTEEMAKAMLTYFENAMIVDNFGASEEGVTGYRLITKNRIEPFKFPESVLILKERDGEDEYKEYYKLYLTKVMREGELTGLPIFNYDIGDFARVVNGEITSIIRVKDVISLAGAKLHIDQVMNIVYRYSFLTDFVIIYHPLSPNNPKPKAIIRVGYVEKFSGIEDEIRSLIYQANNPVRYEVEESKQAELIIEAVPASELRKDLPQKPGKTKRIYIVGKDI</sequence>
<dbReference type="STRING" id="1343739.PAP_07775"/>
<dbReference type="HOGENOM" id="CLU_638769_0_0_2"/>
<dbReference type="GeneID" id="24842656"/>
<protein>
    <recommendedName>
        <fullName evidence="1">AMP-dependent synthetase/ligase domain-containing protein</fullName>
    </recommendedName>
</protein>
<organism evidence="2 3">
    <name type="scientific">Palaeococcus pacificus DY20341</name>
    <dbReference type="NCBI Taxonomy" id="1343739"/>
    <lineage>
        <taxon>Archaea</taxon>
        <taxon>Methanobacteriati</taxon>
        <taxon>Methanobacteriota</taxon>
        <taxon>Thermococci</taxon>
        <taxon>Thermococcales</taxon>
        <taxon>Thermococcaceae</taxon>
        <taxon>Palaeococcus</taxon>
    </lineage>
</organism>